<evidence type="ECO:0000313" key="1">
    <source>
        <dbReference type="EMBL" id="KFF29640.1"/>
    </source>
</evidence>
<organism evidence="1 2">
    <name type="scientific">Chryseobacterium piperi</name>
    <dbReference type="NCBI Taxonomy" id="558152"/>
    <lineage>
        <taxon>Bacteria</taxon>
        <taxon>Pseudomonadati</taxon>
        <taxon>Bacteroidota</taxon>
        <taxon>Flavobacteriia</taxon>
        <taxon>Flavobacteriales</taxon>
        <taxon>Weeksellaceae</taxon>
        <taxon>Chryseobacterium group</taxon>
        <taxon>Chryseobacterium</taxon>
    </lineage>
</organism>
<dbReference type="RefSeq" id="WP_034682107.1">
    <property type="nucleotide sequence ID" value="NZ_JPRJ01000004.1"/>
</dbReference>
<dbReference type="AlphaFoldDB" id="A0A086BL26"/>
<keyword evidence="2" id="KW-1185">Reference proteome</keyword>
<dbReference type="STRING" id="558152.IQ37_04270"/>
<dbReference type="OrthoDB" id="1466062at2"/>
<dbReference type="EMBL" id="JPRJ01000004">
    <property type="protein sequence ID" value="KFF29640.1"/>
    <property type="molecule type" value="Genomic_DNA"/>
</dbReference>
<dbReference type="Proteomes" id="UP000028709">
    <property type="component" value="Unassembled WGS sequence"/>
</dbReference>
<evidence type="ECO:0008006" key="3">
    <source>
        <dbReference type="Google" id="ProtNLM"/>
    </source>
</evidence>
<proteinExistence type="predicted"/>
<dbReference type="eggNOG" id="ENOG502Z8IK">
    <property type="taxonomic scope" value="Bacteria"/>
</dbReference>
<protein>
    <recommendedName>
        <fullName evidence="3">DUF4270 domain-containing protein</fullName>
    </recommendedName>
</protein>
<comment type="caution">
    <text evidence="1">The sequence shown here is derived from an EMBL/GenBank/DDBJ whole genome shotgun (WGS) entry which is preliminary data.</text>
</comment>
<dbReference type="KEGG" id="cpip:CJF12_10080"/>
<dbReference type="Pfam" id="PF14092">
    <property type="entry name" value="DUF4270"/>
    <property type="match status" value="1"/>
</dbReference>
<reference evidence="1 2" key="1">
    <citation type="submission" date="2014-07" db="EMBL/GenBank/DDBJ databases">
        <title>Genome of Chryseobacterium piperi CTM.</title>
        <authorList>
            <person name="Pipes S.E."/>
            <person name="Stropko S.J."/>
            <person name="Newman J.D."/>
        </authorList>
    </citation>
    <scope>NUCLEOTIDE SEQUENCE [LARGE SCALE GENOMIC DNA]</scope>
    <source>
        <strain evidence="1 2">CTM</strain>
    </source>
</reference>
<sequence length="524" mass="58322">MTHMIKRTFAMIFLAIFGSVLLYNCEPDPDSLGEQLFVDDAAQGKEQLFDVTAFNIINNDSIKSDATQLAAAVLGAFKEDQFGMQKASYITQVRLPSYNPDFGTNAKVDSVVLVIKYPQNTYAADSLTTITDENYIYPEGSIPAKKEIKSYPILDKFGKAKKTLTINVNEVTDFLRSPTDSVKSNAVFAYNSTVLGTKVFNGKVSTVTITKDSDNSELFTTPTPGIRIQLDNAKTLFQEKIIDKKGKPELMDASNFIRHFRGLRISVQEEDGYLFQFLPTNVDLIMYYKNDKVENGTTTRPQTAYTFNLGNGNTHIGQYQYDRTGSPLQTASSTLGNRETGDKKLYAQGMGGPSIGVKIPDSEIKKLKTLYQNDKAAIISAKIRIYTDDSAWDNKYKKPNSFTFLQKDKETASSPVKTTFTTDLTTLAGAPGYAMYKTFNLDKNPAYYEFTVTKSLKDLVETGVSNEFKYYRIDLGGFLNNSDNTGFLGTKYTARSFSRDRAVFVGSDAGNANQIKLRVTYGTK</sequence>
<gene>
    <name evidence="1" type="ORF">IQ37_04270</name>
</gene>
<dbReference type="InterPro" id="IPR025366">
    <property type="entry name" value="DUF4270"/>
</dbReference>
<evidence type="ECO:0000313" key="2">
    <source>
        <dbReference type="Proteomes" id="UP000028709"/>
    </source>
</evidence>
<accession>A0A086BL26</accession>
<name>A0A086BL26_9FLAO</name>